<evidence type="ECO:0000313" key="10">
    <source>
        <dbReference type="EMBL" id="QSD99664.1"/>
    </source>
</evidence>
<dbReference type="SUPFAM" id="SSF46689">
    <property type="entry name" value="Homeodomain-like"/>
    <property type="match status" value="1"/>
</dbReference>
<feature type="domain" description="HTH myb-type" evidence="9">
    <location>
        <begin position="65"/>
        <end position="116"/>
    </location>
</feature>
<name>A0A896W259_MELAB</name>
<dbReference type="InterPro" id="IPR017930">
    <property type="entry name" value="Myb_dom"/>
</dbReference>
<protein>
    <submittedName>
        <fullName evidence="10">MYB family transcription factor</fullName>
    </submittedName>
</protein>
<keyword evidence="2" id="KW-0677">Repeat</keyword>
<dbReference type="PANTHER" id="PTHR47995">
    <property type="entry name" value="TRANSCRIPTION FACTOR MYB33-RELATED"/>
    <property type="match status" value="1"/>
</dbReference>
<evidence type="ECO:0000259" key="8">
    <source>
        <dbReference type="PROSITE" id="PS50090"/>
    </source>
</evidence>
<dbReference type="PROSITE" id="PS51294">
    <property type="entry name" value="HTH_MYB"/>
    <property type="match status" value="2"/>
</dbReference>
<evidence type="ECO:0000256" key="5">
    <source>
        <dbReference type="ARBA" id="ARBA00023163"/>
    </source>
</evidence>
<evidence type="ECO:0000256" key="1">
    <source>
        <dbReference type="ARBA" id="ARBA00004123"/>
    </source>
</evidence>
<feature type="domain" description="Myb-like" evidence="8">
    <location>
        <begin position="61"/>
        <end position="112"/>
    </location>
</feature>
<keyword evidence="6" id="KW-0539">Nucleus</keyword>
<evidence type="ECO:0000256" key="3">
    <source>
        <dbReference type="ARBA" id="ARBA00023015"/>
    </source>
</evidence>
<organism evidence="10">
    <name type="scientific">Melilotus albus</name>
    <name type="common">White sweet clover</name>
    <name type="synonym">Melilotus officinalis subsp. albus</name>
    <dbReference type="NCBI Taxonomy" id="47082"/>
    <lineage>
        <taxon>Eukaryota</taxon>
        <taxon>Viridiplantae</taxon>
        <taxon>Streptophyta</taxon>
        <taxon>Embryophyta</taxon>
        <taxon>Tracheophyta</taxon>
        <taxon>Spermatophyta</taxon>
        <taxon>Magnoliopsida</taxon>
        <taxon>eudicotyledons</taxon>
        <taxon>Gunneridae</taxon>
        <taxon>Pentapetalae</taxon>
        <taxon>rosids</taxon>
        <taxon>fabids</taxon>
        <taxon>Fabales</taxon>
        <taxon>Fabaceae</taxon>
        <taxon>Papilionoideae</taxon>
        <taxon>50 kb inversion clade</taxon>
        <taxon>NPAAA clade</taxon>
        <taxon>Hologalegina</taxon>
        <taxon>IRL clade</taxon>
        <taxon>Trifolieae</taxon>
        <taxon>Melilotus</taxon>
    </lineage>
</organism>
<dbReference type="FunFam" id="1.10.10.60:FF:000001">
    <property type="entry name" value="MYB-related transcription factor"/>
    <property type="match status" value="1"/>
</dbReference>
<feature type="domain" description="HTH myb-type" evidence="9">
    <location>
        <begin position="8"/>
        <end position="64"/>
    </location>
</feature>
<feature type="compositionally biased region" description="Acidic residues" evidence="7">
    <location>
        <begin position="122"/>
        <end position="139"/>
    </location>
</feature>
<dbReference type="PANTHER" id="PTHR47995:SF18">
    <property type="entry name" value="TRANSCRIPTION FACTOR MYB65"/>
    <property type="match status" value="1"/>
</dbReference>
<dbReference type="GO" id="GO:0003677">
    <property type="term" value="F:DNA binding"/>
    <property type="evidence" value="ECO:0007669"/>
    <property type="project" value="UniProtKB-KW"/>
</dbReference>
<sequence>MSSSSDTNNGLKKGKWSKDEDEILKAYVREYGEENWDALSKNAGLNRDGKSCRFRWYNHLHPKVKKGPFSKEEEKKVLQLYTKFGEFKWSKMAAEMPGRTDNNIKNFWNSRDRKRKRHGLQVDDELNGDGPQVDDELNGDGESSLGDKFDIPEVKFRKYSKNLEDLDVSHMCSSEINLVDEKGKKPISLENGNEANHGDLMDTDIWFDYDSFEKDNYNKYGKGEEPISLENDVEANHDDLMDPYLLIDFSC</sequence>
<evidence type="ECO:0000259" key="9">
    <source>
        <dbReference type="PROSITE" id="PS51294"/>
    </source>
</evidence>
<reference evidence="10" key="1">
    <citation type="journal article" name="Plants (Basel)">
        <title>NAC and MYB Families and Lignin Biosynthesis-Related Members Identification and Expression Analysis in Melilotus albus.</title>
        <authorList>
            <person name="Chen L."/>
            <person name="Wu F."/>
            <person name="Zhang J."/>
        </authorList>
    </citation>
    <scope>NUCLEOTIDE SEQUENCE</scope>
</reference>
<proteinExistence type="predicted"/>
<gene>
    <name evidence="10" type="primary">EVM0001544.1</name>
</gene>
<dbReference type="Pfam" id="PF13921">
    <property type="entry name" value="Myb_DNA-bind_6"/>
    <property type="match status" value="1"/>
</dbReference>
<accession>A0A896W259</accession>
<evidence type="ECO:0000256" key="2">
    <source>
        <dbReference type="ARBA" id="ARBA00022737"/>
    </source>
</evidence>
<evidence type="ECO:0000256" key="4">
    <source>
        <dbReference type="ARBA" id="ARBA00023125"/>
    </source>
</evidence>
<dbReference type="SMART" id="SM00717">
    <property type="entry name" value="SANT"/>
    <property type="match status" value="2"/>
</dbReference>
<dbReference type="InterPro" id="IPR009057">
    <property type="entry name" value="Homeodomain-like_sf"/>
</dbReference>
<feature type="region of interest" description="Disordered" evidence="7">
    <location>
        <begin position="115"/>
        <end position="146"/>
    </location>
</feature>
<dbReference type="EMBL" id="MW302510">
    <property type="protein sequence ID" value="QSD99664.1"/>
    <property type="molecule type" value="Genomic_DNA"/>
</dbReference>
<feature type="domain" description="Myb-like" evidence="8">
    <location>
        <begin position="8"/>
        <end position="60"/>
    </location>
</feature>
<keyword evidence="3" id="KW-0805">Transcription regulation</keyword>
<keyword evidence="5" id="KW-0804">Transcription</keyword>
<dbReference type="AlphaFoldDB" id="A0A896W259"/>
<dbReference type="InterPro" id="IPR001005">
    <property type="entry name" value="SANT/Myb"/>
</dbReference>
<dbReference type="CDD" id="cd00167">
    <property type="entry name" value="SANT"/>
    <property type="match status" value="2"/>
</dbReference>
<keyword evidence="4" id="KW-0238">DNA-binding</keyword>
<evidence type="ECO:0000256" key="7">
    <source>
        <dbReference type="SAM" id="MobiDB-lite"/>
    </source>
</evidence>
<dbReference type="PROSITE" id="PS50090">
    <property type="entry name" value="MYB_LIKE"/>
    <property type="match status" value="2"/>
</dbReference>
<evidence type="ECO:0000256" key="6">
    <source>
        <dbReference type="ARBA" id="ARBA00023242"/>
    </source>
</evidence>
<dbReference type="Gene3D" id="1.10.10.60">
    <property type="entry name" value="Homeodomain-like"/>
    <property type="match status" value="2"/>
</dbReference>
<comment type="subcellular location">
    <subcellularLocation>
        <location evidence="1">Nucleus</location>
    </subcellularLocation>
</comment>
<dbReference type="GO" id="GO:0005634">
    <property type="term" value="C:nucleus"/>
    <property type="evidence" value="ECO:0007669"/>
    <property type="project" value="UniProtKB-SubCell"/>
</dbReference>